<name>A0A6J4IZD5_9ACTN</name>
<feature type="region of interest" description="Disordered" evidence="1">
    <location>
        <begin position="14"/>
        <end position="317"/>
    </location>
</feature>
<feature type="compositionally biased region" description="Basic residues" evidence="1">
    <location>
        <begin position="291"/>
        <end position="301"/>
    </location>
</feature>
<dbReference type="AlphaFoldDB" id="A0A6J4IZD5"/>
<dbReference type="EC" id="2.8.1.7" evidence="2"/>
<feature type="compositionally biased region" description="Basic and acidic residues" evidence="1">
    <location>
        <begin position="115"/>
        <end position="125"/>
    </location>
</feature>
<feature type="non-terminal residue" evidence="2">
    <location>
        <position position="378"/>
    </location>
</feature>
<sequence length="378" mass="40639">AGLPRSCRHHTVAIRGARRHGRGLLERPGQPVGQPRRGPRGEAKAGGGTGRRGGVPRLRAAGSGVHGGGHRGRQPCGARRFGAPARHGALWGDRAPRRAPLHRGGGRSHHPGRCRRSDRTGRGRGVDAGAWSGGRSPRVGDVGQQRGRHHPAAGRDRRSGAVDGTWSAGAHGRRPGGALARRRRVHPGRGPRVGQRPQDRRPTGGGRAGGARPRRRRALAARWRPGARPPQWHPERGGHRRHGCRAPKRHGRSGRSRAPPRSPARSSGRGGPRVGAGGARDGPAGDEGGRHRPPPLRRHRERGALVPARRGGRPRLRGFVLRERRDGALARPRRDGARSAARAGECAVLPGVDHHRRRHRPGARRGHRRRPTTAPSSM</sequence>
<feature type="compositionally biased region" description="Low complexity" evidence="1">
    <location>
        <begin position="256"/>
        <end position="267"/>
    </location>
</feature>
<evidence type="ECO:0000313" key="2">
    <source>
        <dbReference type="EMBL" id="CAA9262763.1"/>
    </source>
</evidence>
<proteinExistence type="predicted"/>
<organism evidence="2">
    <name type="scientific">uncultured Acidimicrobiales bacterium</name>
    <dbReference type="NCBI Taxonomy" id="310071"/>
    <lineage>
        <taxon>Bacteria</taxon>
        <taxon>Bacillati</taxon>
        <taxon>Actinomycetota</taxon>
        <taxon>Acidimicrobiia</taxon>
        <taxon>Acidimicrobiales</taxon>
        <taxon>environmental samples</taxon>
    </lineage>
</organism>
<feature type="region of interest" description="Disordered" evidence="1">
    <location>
        <begin position="350"/>
        <end position="378"/>
    </location>
</feature>
<dbReference type="GO" id="GO:0031071">
    <property type="term" value="F:cysteine desulfurase activity"/>
    <property type="evidence" value="ECO:0007669"/>
    <property type="project" value="UniProtKB-EC"/>
</dbReference>
<reference evidence="2" key="1">
    <citation type="submission" date="2020-02" db="EMBL/GenBank/DDBJ databases">
        <authorList>
            <person name="Meier V. D."/>
        </authorList>
    </citation>
    <scope>NUCLEOTIDE SEQUENCE</scope>
    <source>
        <strain evidence="2">AVDCRST_MAG50</strain>
    </source>
</reference>
<feature type="compositionally biased region" description="Gly residues" evidence="1">
    <location>
        <begin position="44"/>
        <end position="53"/>
    </location>
</feature>
<feature type="compositionally biased region" description="Gly residues" evidence="1">
    <location>
        <begin position="268"/>
        <end position="280"/>
    </location>
</feature>
<gene>
    <name evidence="2" type="ORF">AVDCRST_MAG50-2858</name>
</gene>
<feature type="compositionally biased region" description="Basic residues" evidence="1">
    <location>
        <begin position="180"/>
        <end position="189"/>
    </location>
</feature>
<feature type="compositionally biased region" description="Low complexity" evidence="1">
    <location>
        <begin position="27"/>
        <end position="36"/>
    </location>
</feature>
<feature type="compositionally biased region" description="Basic residues" evidence="1">
    <location>
        <begin position="97"/>
        <end position="114"/>
    </location>
</feature>
<accession>A0A6J4IZD5</accession>
<keyword evidence="2" id="KW-0808">Transferase</keyword>
<evidence type="ECO:0000256" key="1">
    <source>
        <dbReference type="SAM" id="MobiDB-lite"/>
    </source>
</evidence>
<feature type="compositionally biased region" description="Basic residues" evidence="1">
    <location>
        <begin position="354"/>
        <end position="371"/>
    </location>
</feature>
<dbReference type="EMBL" id="CADCTF010000133">
    <property type="protein sequence ID" value="CAA9262763.1"/>
    <property type="molecule type" value="Genomic_DNA"/>
</dbReference>
<feature type="non-terminal residue" evidence="2">
    <location>
        <position position="1"/>
    </location>
</feature>
<feature type="compositionally biased region" description="Basic residues" evidence="1">
    <location>
        <begin position="238"/>
        <end position="255"/>
    </location>
</feature>
<protein>
    <submittedName>
        <fullName evidence="2">Cysteine desulfurase</fullName>
        <ecNumber evidence="2">2.8.1.7</ecNumber>
    </submittedName>
</protein>